<dbReference type="Proteomes" id="UP000827976">
    <property type="component" value="Chromosome 5"/>
</dbReference>
<evidence type="ECO:0000313" key="1">
    <source>
        <dbReference type="EMBL" id="KAH7680594.1"/>
    </source>
</evidence>
<reference evidence="2" key="1">
    <citation type="journal article" date="2022" name="Nat. Commun.">
        <title>Chromosome evolution and the genetic basis of agronomically important traits in greater yam.</title>
        <authorList>
            <person name="Bredeson J.V."/>
            <person name="Lyons J.B."/>
            <person name="Oniyinde I.O."/>
            <person name="Okereke N.R."/>
            <person name="Kolade O."/>
            <person name="Nnabue I."/>
            <person name="Nwadili C.O."/>
            <person name="Hribova E."/>
            <person name="Parker M."/>
            <person name="Nwogha J."/>
            <person name="Shu S."/>
            <person name="Carlson J."/>
            <person name="Kariba R."/>
            <person name="Muthemba S."/>
            <person name="Knop K."/>
            <person name="Barton G.J."/>
            <person name="Sherwood A.V."/>
            <person name="Lopez-Montes A."/>
            <person name="Asiedu R."/>
            <person name="Jamnadass R."/>
            <person name="Muchugi A."/>
            <person name="Goodstein D."/>
            <person name="Egesi C.N."/>
            <person name="Featherston J."/>
            <person name="Asfaw A."/>
            <person name="Simpson G.G."/>
            <person name="Dolezel J."/>
            <person name="Hendre P.S."/>
            <person name="Van Deynze A."/>
            <person name="Kumar P.L."/>
            <person name="Obidiegwu J.E."/>
            <person name="Bhattacharjee R."/>
            <person name="Rokhsar D.S."/>
        </authorList>
    </citation>
    <scope>NUCLEOTIDE SEQUENCE [LARGE SCALE GENOMIC DNA]</scope>
    <source>
        <strain evidence="2">cv. TDa95/00328</strain>
    </source>
</reference>
<organism evidence="1 2">
    <name type="scientific">Dioscorea alata</name>
    <name type="common">Purple yam</name>
    <dbReference type="NCBI Taxonomy" id="55571"/>
    <lineage>
        <taxon>Eukaryota</taxon>
        <taxon>Viridiplantae</taxon>
        <taxon>Streptophyta</taxon>
        <taxon>Embryophyta</taxon>
        <taxon>Tracheophyta</taxon>
        <taxon>Spermatophyta</taxon>
        <taxon>Magnoliopsida</taxon>
        <taxon>Liliopsida</taxon>
        <taxon>Dioscoreales</taxon>
        <taxon>Dioscoreaceae</taxon>
        <taxon>Dioscorea</taxon>
    </lineage>
</organism>
<gene>
    <name evidence="1" type="ORF">IHE45_05G002800</name>
</gene>
<protein>
    <submittedName>
        <fullName evidence="1">Uncharacterized protein</fullName>
    </submittedName>
</protein>
<proteinExistence type="predicted"/>
<dbReference type="EMBL" id="CM037015">
    <property type="protein sequence ID" value="KAH7680594.1"/>
    <property type="molecule type" value="Genomic_DNA"/>
</dbReference>
<comment type="caution">
    <text evidence="1">The sequence shown here is derived from an EMBL/GenBank/DDBJ whole genome shotgun (WGS) entry which is preliminary data.</text>
</comment>
<name>A0ACB7VZQ4_DIOAL</name>
<keyword evidence="2" id="KW-1185">Reference proteome</keyword>
<evidence type="ECO:0000313" key="2">
    <source>
        <dbReference type="Proteomes" id="UP000827976"/>
    </source>
</evidence>
<sequence length="868" mass="96200">MVGEVETPTSGPTVDADETTSSPHQPINDQLAMEHPPVPTGDTPLTTDFQNEPGLIATPSATGGPFNSLSEMSMLCGGVSSDPSGVEKHDYDFEKAQTTPSQSHNPDDDTFHGSAMSRIPLSSDSDRQSKGMEEAAIEIGELQSAVVKLQIQNGPSLCTPDNSNELFSIPPEACLSGGALSSELSYAEKHEHHTQRTQATPVDIVFHDGFKPRIGCKEGHLSPGLPDAVTMATEGSASSGPPAPASEVTLSSFSTPHLPCLQAPILQIGGTQLSNDETQTTLVGPSSSTDIMEPARHSPSLPHDIQPLSHPNSAPAREARDPVQESQSPLYSEEHIWQQDYDPVDGSFPTATVNRGRYTGPNAVPVQYSPYESSQIRRSPVRDYYPNEPNYRLPHYRQGARYQGQRESSSASELTYERRSFGGQYQGQEYDVSRPYRVSNRWQRYYPVNDIPDDRPWPRGGSCPVNDIPDDRTWSHGGRHRGHDYHDCNSDNFDDVSRPFEARYKEQVCHLGNAESDDMPRPHAHQYRKHDYLDGTNFLNDMRQPRRARYQQQSYWLDERYLGEAPQPYGSHHGTREDWPAGNNCPAMPQPCRVHYQTQADRLGDNIVDGAPPHHTSRYQGRQSWSSNDDFANVQRTAREPANLPGNNDFADIPRTEGEPAKFPGNNNFAYMSRTEQEPANFPGNDAFADEQRTERGPANFLSNDSIHNVASQWKDHSQRPEFAELKSHDVFPTNHESEYMHSRTQGGDFKGVCQTTADTEFQKDPHRSQRSSYRAYLLNHELQSQKDQYYDVGSASKDENTPQLTGENCATGGKTSSQAGEGVGRESGNLVCDNIVSVPNSVKVVIGERNRAGGRSGGRITGNRILR</sequence>
<accession>A0ACB7VZQ4</accession>